<dbReference type="PROSITE" id="PS50893">
    <property type="entry name" value="ABC_TRANSPORTER_2"/>
    <property type="match status" value="1"/>
</dbReference>
<feature type="transmembrane region" description="Helical" evidence="7">
    <location>
        <begin position="6"/>
        <end position="32"/>
    </location>
</feature>
<dbReference type="InterPro" id="IPR017871">
    <property type="entry name" value="ABC_transporter-like_CS"/>
</dbReference>
<sequence length="419" mass="47537">MFNFVGGLVGLSIISWKLSIILLIAVPIKIYITNYFTKRKTTLFKELMIKIEKSNEWLGDALANIEIIKLWNLYTHSKNAFIDVQNEEISSRRTTIYNDKINNMISNAIGLIVNIMIYLYGALLVIKGEITLGGLFAFLSYSTTLISTISLITLVKYRTAEIIPAYLRYMEFLNLDEETLADTKKVSCPNRPSKISVENVSLVVDNKTILKNISFTINKGEKVAIWGENGSGKTSIINLLLGFTSPSSGSILIDEINLKDIDIDSYRDNVRVVAQHTKLFNRSIYENIDPQNNYSEQEIIDLLKEFNIESFLQSLRRESNVKIGTNGNKLSGGEKQKLSLLRAYLKKGNILILDEPTSNYDEESKKTFDKIIKMKTNHNILIIVTHNRETLREMNKIIKISNGTVDGIVTYEEFCEATS</sequence>
<organism evidence="10 11">
    <name type="scientific">Tissierella pigra</name>
    <dbReference type="NCBI Taxonomy" id="2607614"/>
    <lineage>
        <taxon>Bacteria</taxon>
        <taxon>Bacillati</taxon>
        <taxon>Bacillota</taxon>
        <taxon>Tissierellia</taxon>
        <taxon>Tissierellales</taxon>
        <taxon>Tissierellaceae</taxon>
        <taxon>Tissierella</taxon>
    </lineage>
</organism>
<evidence type="ECO:0000256" key="1">
    <source>
        <dbReference type="ARBA" id="ARBA00004651"/>
    </source>
</evidence>
<dbReference type="Pfam" id="PF00005">
    <property type="entry name" value="ABC_tran"/>
    <property type="match status" value="1"/>
</dbReference>
<evidence type="ECO:0000256" key="4">
    <source>
        <dbReference type="ARBA" id="ARBA00022840"/>
    </source>
</evidence>
<keyword evidence="3" id="KW-0547">Nucleotide-binding</keyword>
<dbReference type="PANTHER" id="PTHR24221:SF654">
    <property type="entry name" value="ATP-BINDING CASSETTE SUB-FAMILY B MEMBER 6"/>
    <property type="match status" value="1"/>
</dbReference>
<dbReference type="PROSITE" id="PS50929">
    <property type="entry name" value="ABC_TM1F"/>
    <property type="match status" value="1"/>
</dbReference>
<dbReference type="InterPro" id="IPR003593">
    <property type="entry name" value="AAA+_ATPase"/>
</dbReference>
<feature type="domain" description="ABC transmembrane type-1" evidence="9">
    <location>
        <begin position="1"/>
        <end position="153"/>
    </location>
</feature>
<evidence type="ECO:0000313" key="11">
    <source>
        <dbReference type="Proteomes" id="UP000469523"/>
    </source>
</evidence>
<keyword evidence="11" id="KW-1185">Reference proteome</keyword>
<dbReference type="InterPro" id="IPR039421">
    <property type="entry name" value="Type_1_exporter"/>
</dbReference>
<dbReference type="Proteomes" id="UP000469523">
    <property type="component" value="Unassembled WGS sequence"/>
</dbReference>
<dbReference type="EMBL" id="VUNQ01000073">
    <property type="protein sequence ID" value="MSU03424.1"/>
    <property type="molecule type" value="Genomic_DNA"/>
</dbReference>
<dbReference type="InterPro" id="IPR011527">
    <property type="entry name" value="ABC1_TM_dom"/>
</dbReference>
<comment type="caution">
    <text evidence="10">The sequence shown here is derived from an EMBL/GenBank/DDBJ whole genome shotgun (WGS) entry which is preliminary data.</text>
</comment>
<dbReference type="GO" id="GO:0140359">
    <property type="term" value="F:ABC-type transporter activity"/>
    <property type="evidence" value="ECO:0007669"/>
    <property type="project" value="InterPro"/>
</dbReference>
<keyword evidence="5 7" id="KW-1133">Transmembrane helix</keyword>
<protein>
    <submittedName>
        <fullName evidence="10">ABC transporter ATP-binding protein</fullName>
    </submittedName>
</protein>
<keyword evidence="4 10" id="KW-0067">ATP-binding</keyword>
<dbReference type="CDD" id="cd03228">
    <property type="entry name" value="ABCC_MRP_Like"/>
    <property type="match status" value="1"/>
</dbReference>
<evidence type="ECO:0000256" key="2">
    <source>
        <dbReference type="ARBA" id="ARBA00022692"/>
    </source>
</evidence>
<keyword evidence="2 7" id="KW-0812">Transmembrane</keyword>
<name>A0A6N7Y3G7_9FIRM</name>
<evidence type="ECO:0000256" key="3">
    <source>
        <dbReference type="ARBA" id="ARBA00022741"/>
    </source>
</evidence>
<dbReference type="SUPFAM" id="SSF52540">
    <property type="entry name" value="P-loop containing nucleoside triphosphate hydrolases"/>
    <property type="match status" value="1"/>
</dbReference>
<proteinExistence type="predicted"/>
<dbReference type="AlphaFoldDB" id="A0A6N7Y3G7"/>
<feature type="domain" description="ABC transporter" evidence="8">
    <location>
        <begin position="195"/>
        <end position="419"/>
    </location>
</feature>
<evidence type="ECO:0000259" key="9">
    <source>
        <dbReference type="PROSITE" id="PS50929"/>
    </source>
</evidence>
<evidence type="ECO:0000256" key="7">
    <source>
        <dbReference type="SAM" id="Phobius"/>
    </source>
</evidence>
<dbReference type="CDD" id="cd07346">
    <property type="entry name" value="ABC_6TM_exporters"/>
    <property type="match status" value="1"/>
</dbReference>
<evidence type="ECO:0000256" key="6">
    <source>
        <dbReference type="ARBA" id="ARBA00023136"/>
    </source>
</evidence>
<dbReference type="GO" id="GO:0005524">
    <property type="term" value="F:ATP binding"/>
    <property type="evidence" value="ECO:0007669"/>
    <property type="project" value="UniProtKB-KW"/>
</dbReference>
<evidence type="ECO:0000256" key="5">
    <source>
        <dbReference type="ARBA" id="ARBA00022989"/>
    </source>
</evidence>
<dbReference type="GO" id="GO:0016887">
    <property type="term" value="F:ATP hydrolysis activity"/>
    <property type="evidence" value="ECO:0007669"/>
    <property type="project" value="InterPro"/>
</dbReference>
<comment type="subcellular location">
    <subcellularLocation>
        <location evidence="1">Cell membrane</location>
        <topology evidence="1">Multi-pass membrane protein</topology>
    </subcellularLocation>
</comment>
<dbReference type="SUPFAM" id="SSF90123">
    <property type="entry name" value="ABC transporter transmembrane region"/>
    <property type="match status" value="1"/>
</dbReference>
<dbReference type="Gene3D" id="3.40.50.300">
    <property type="entry name" value="P-loop containing nucleotide triphosphate hydrolases"/>
    <property type="match status" value="1"/>
</dbReference>
<dbReference type="Pfam" id="PF00664">
    <property type="entry name" value="ABC_membrane"/>
    <property type="match status" value="1"/>
</dbReference>
<dbReference type="Gene3D" id="1.20.1560.10">
    <property type="entry name" value="ABC transporter type 1, transmembrane domain"/>
    <property type="match status" value="1"/>
</dbReference>
<dbReference type="GO" id="GO:0005886">
    <property type="term" value="C:plasma membrane"/>
    <property type="evidence" value="ECO:0007669"/>
    <property type="project" value="UniProtKB-SubCell"/>
</dbReference>
<dbReference type="InterPro" id="IPR027417">
    <property type="entry name" value="P-loop_NTPase"/>
</dbReference>
<feature type="transmembrane region" description="Helical" evidence="7">
    <location>
        <begin position="108"/>
        <end position="126"/>
    </location>
</feature>
<evidence type="ECO:0000259" key="8">
    <source>
        <dbReference type="PROSITE" id="PS50893"/>
    </source>
</evidence>
<dbReference type="RefSeq" id="WP_154442981.1">
    <property type="nucleotide sequence ID" value="NZ_VUNQ01000073.1"/>
</dbReference>
<feature type="transmembrane region" description="Helical" evidence="7">
    <location>
        <begin position="132"/>
        <end position="155"/>
    </location>
</feature>
<keyword evidence="6 7" id="KW-0472">Membrane</keyword>
<reference evidence="10 11" key="1">
    <citation type="submission" date="2019-09" db="EMBL/GenBank/DDBJ databases">
        <title>In-depth cultivation of the pig gut microbiome towards novel bacterial diversity and tailored functional studies.</title>
        <authorList>
            <person name="Wylensek D."/>
            <person name="Hitch T.C.A."/>
            <person name="Clavel T."/>
        </authorList>
    </citation>
    <scope>NUCLEOTIDE SEQUENCE [LARGE SCALE GENOMIC DNA]</scope>
    <source>
        <strain evidence="10 11">WCA3-693-APC-4?</strain>
    </source>
</reference>
<gene>
    <name evidence="10" type="ORF">FYJ83_18365</name>
</gene>
<dbReference type="PROSITE" id="PS00211">
    <property type="entry name" value="ABC_TRANSPORTER_1"/>
    <property type="match status" value="1"/>
</dbReference>
<accession>A0A6N7Y3G7</accession>
<evidence type="ECO:0000313" key="10">
    <source>
        <dbReference type="EMBL" id="MSU03424.1"/>
    </source>
</evidence>
<dbReference type="PANTHER" id="PTHR24221">
    <property type="entry name" value="ATP-BINDING CASSETTE SUB-FAMILY B"/>
    <property type="match status" value="1"/>
</dbReference>
<dbReference type="InterPro" id="IPR036640">
    <property type="entry name" value="ABC1_TM_sf"/>
</dbReference>
<dbReference type="SMART" id="SM00382">
    <property type="entry name" value="AAA"/>
    <property type="match status" value="1"/>
</dbReference>
<dbReference type="InterPro" id="IPR003439">
    <property type="entry name" value="ABC_transporter-like_ATP-bd"/>
</dbReference>